<dbReference type="STRING" id="985665.HPL003_21330"/>
<dbReference type="PANTHER" id="PTHR43772:SF2">
    <property type="entry name" value="PUTATIVE (AFU_ORTHOLOGUE AFUA_2G04480)-RELATED"/>
    <property type="match status" value="1"/>
</dbReference>
<dbReference type="Pfam" id="PF04616">
    <property type="entry name" value="Glyco_hydro_43"/>
    <property type="match status" value="1"/>
</dbReference>
<protein>
    <submittedName>
        <fullName evidence="8">Carbohydrate binding family 6</fullName>
    </submittedName>
</protein>
<gene>
    <name evidence="8" type="ordered locus">HPL003_21330</name>
</gene>
<dbReference type="Proteomes" id="UP000005876">
    <property type="component" value="Chromosome"/>
</dbReference>
<dbReference type="EMBL" id="CP003107">
    <property type="protein sequence ID" value="AET60996.1"/>
    <property type="molecule type" value="Genomic_DNA"/>
</dbReference>
<accession>G7VPJ8</accession>
<evidence type="ECO:0000256" key="4">
    <source>
        <dbReference type="ARBA" id="ARBA00023277"/>
    </source>
</evidence>
<dbReference type="SUPFAM" id="SSF49785">
    <property type="entry name" value="Galactose-binding domain-like"/>
    <property type="match status" value="1"/>
</dbReference>
<dbReference type="Gene3D" id="2.115.10.20">
    <property type="entry name" value="Glycosyl hydrolase domain, family 43"/>
    <property type="match status" value="1"/>
</dbReference>
<dbReference type="InterPro" id="IPR023296">
    <property type="entry name" value="Glyco_hydro_beta-prop_sf"/>
</dbReference>
<dbReference type="InterPro" id="IPR008979">
    <property type="entry name" value="Galactose-bd-like_sf"/>
</dbReference>
<keyword evidence="2" id="KW-0858">Xylan degradation</keyword>
<comment type="similarity">
    <text evidence="1 7">Belongs to the glycosyl hydrolase 43 family.</text>
</comment>
<keyword evidence="5 7" id="KW-0326">Glycosidase</keyword>
<feature type="site" description="Important for catalytic activity, responsible for pKa modulation of the active site Glu and correct orientation of both the proton donor and substrate" evidence="6">
    <location>
        <position position="6"/>
    </location>
</feature>
<dbReference type="KEGG" id="pta:HPL003_21330"/>
<sequence>MTWLFDPAVLADEDGKAYIYFGGGVPDGRYEWPDTARVMELGEGMTSVVGEAVTIPAPYMFEDAGIHKYKGTYYYTYCSNFYEGIRAEGGPPSGEIAYMTSDKPMGPWTYRGTMLKNPGHFFGVSGNNHHAIFKFHEAWYIAYHAQTLSQALEVPDGYRSTHINRIFFDEANGTIQDVTTDYTGVGQVKLFNPYISTKASTIAWSAGVSTERTALPDADIVLAVKESGSWLAISGADFGREGAAAFTAVVAGGGRGNAGTPLGFPGWNAYRTIITLCP</sequence>
<evidence type="ECO:0000313" key="9">
    <source>
        <dbReference type="Proteomes" id="UP000005876"/>
    </source>
</evidence>
<evidence type="ECO:0000256" key="1">
    <source>
        <dbReference type="ARBA" id="ARBA00009865"/>
    </source>
</evidence>
<dbReference type="eggNOG" id="COG3507">
    <property type="taxonomic scope" value="Bacteria"/>
</dbReference>
<dbReference type="CDD" id="cd04084">
    <property type="entry name" value="CBM6_xylanase-like"/>
    <property type="match status" value="1"/>
</dbReference>
<evidence type="ECO:0000256" key="3">
    <source>
        <dbReference type="ARBA" id="ARBA00022801"/>
    </source>
</evidence>
<dbReference type="Gene3D" id="2.60.120.260">
    <property type="entry name" value="Galactose-binding domain-like"/>
    <property type="match status" value="1"/>
</dbReference>
<name>G7VPJ8_PAETH</name>
<dbReference type="GO" id="GO:0045493">
    <property type="term" value="P:xylan catabolic process"/>
    <property type="evidence" value="ECO:0007669"/>
    <property type="project" value="UniProtKB-KW"/>
</dbReference>
<keyword evidence="2" id="KW-0624">Polysaccharide degradation</keyword>
<dbReference type="SUPFAM" id="SSF75005">
    <property type="entry name" value="Arabinanase/levansucrase/invertase"/>
    <property type="match status" value="1"/>
</dbReference>
<reference evidence="9" key="1">
    <citation type="submission" date="2011-11" db="EMBL/GenBank/DDBJ databases">
        <title>Complete sequence of Paenibacillus terrae HPL-003.</title>
        <authorList>
            <person name="Shin S.H."/>
            <person name="Kim S."/>
            <person name="Kim J.Y."/>
        </authorList>
    </citation>
    <scope>NUCLEOTIDE SEQUENCE [LARGE SCALE GENOMIC DNA]</scope>
    <source>
        <strain evidence="9">HPL-003</strain>
    </source>
</reference>
<evidence type="ECO:0000256" key="7">
    <source>
        <dbReference type="RuleBase" id="RU361187"/>
    </source>
</evidence>
<proteinExistence type="inferred from homology"/>
<keyword evidence="3 7" id="KW-0378">Hydrolase</keyword>
<dbReference type="AlphaFoldDB" id="G7VPJ8"/>
<evidence type="ECO:0000256" key="2">
    <source>
        <dbReference type="ARBA" id="ARBA00022651"/>
    </source>
</evidence>
<dbReference type="InterPro" id="IPR006710">
    <property type="entry name" value="Glyco_hydro_43"/>
</dbReference>
<dbReference type="InterPro" id="IPR052176">
    <property type="entry name" value="Glycosyl_Hydrlase_43_Enz"/>
</dbReference>
<organism evidence="8 9">
    <name type="scientific">Paenibacillus terrae (strain HPL-003)</name>
    <dbReference type="NCBI Taxonomy" id="985665"/>
    <lineage>
        <taxon>Bacteria</taxon>
        <taxon>Bacillati</taxon>
        <taxon>Bacillota</taxon>
        <taxon>Bacilli</taxon>
        <taxon>Bacillales</taxon>
        <taxon>Paenibacillaceae</taxon>
        <taxon>Paenibacillus</taxon>
    </lineage>
</organism>
<reference evidence="8 9" key="3">
    <citation type="journal article" date="2012" name="J. Bacteriol.">
        <title>Genome Sequence of Paenibacillus terrae HPL-003, a Xylanase-Producing Bacterium Isolated from Soil Found in Forest Residue.</title>
        <authorList>
            <person name="Shin S.H."/>
            <person name="Kim S."/>
            <person name="Kim J.Y."/>
            <person name="Song H.Y."/>
            <person name="Cho S.J."/>
            <person name="Kim D.R."/>
            <person name="Lee K.I."/>
            <person name="Lim H.K."/>
            <person name="Park N.J."/>
            <person name="Hwang I.T."/>
            <person name="Yang K.S."/>
        </authorList>
    </citation>
    <scope>NUCLEOTIDE SEQUENCE [LARGE SCALE GENOMIC DNA]</scope>
    <source>
        <strain evidence="8 9">HPL-003</strain>
    </source>
</reference>
<dbReference type="PANTHER" id="PTHR43772">
    <property type="entry name" value="ENDO-1,4-BETA-XYLANASE"/>
    <property type="match status" value="1"/>
</dbReference>
<keyword evidence="4" id="KW-0119">Carbohydrate metabolism</keyword>
<dbReference type="GO" id="GO:0004553">
    <property type="term" value="F:hydrolase activity, hydrolyzing O-glycosyl compounds"/>
    <property type="evidence" value="ECO:0007669"/>
    <property type="project" value="InterPro"/>
</dbReference>
<reference key="2">
    <citation type="submission" date="2011-11" db="EMBL/GenBank/DDBJ databases">
        <authorList>
            <person name="Shin S.H."/>
            <person name="Kim S."/>
            <person name="Kim J.Y."/>
        </authorList>
    </citation>
    <scope>NUCLEOTIDE SEQUENCE</scope>
    <source>
        <strain>HPL-003</strain>
    </source>
</reference>
<evidence type="ECO:0000313" key="8">
    <source>
        <dbReference type="EMBL" id="AET60996.1"/>
    </source>
</evidence>
<evidence type="ECO:0000256" key="5">
    <source>
        <dbReference type="ARBA" id="ARBA00023295"/>
    </source>
</evidence>
<dbReference type="HOGENOM" id="CLU_1000566_0_0_9"/>
<evidence type="ECO:0000256" key="6">
    <source>
        <dbReference type="PIRSR" id="PIRSR606710-2"/>
    </source>
</evidence>